<reference evidence="2 3" key="1">
    <citation type="submission" date="2021-03" db="EMBL/GenBank/DDBJ databases">
        <title>novel species isolated from a fishpond in China.</title>
        <authorList>
            <person name="Lu H."/>
            <person name="Cai Z."/>
        </authorList>
    </citation>
    <scope>NUCLEOTIDE SEQUENCE [LARGE SCALE GENOMIC DNA]</scope>
    <source>
        <strain evidence="2 3">JCM 31546</strain>
    </source>
</reference>
<dbReference type="EMBL" id="JAFKCW010000001">
    <property type="protein sequence ID" value="MBN7800254.1"/>
    <property type="molecule type" value="Genomic_DNA"/>
</dbReference>
<evidence type="ECO:0000256" key="1">
    <source>
        <dbReference type="SAM" id="SignalP"/>
    </source>
</evidence>
<keyword evidence="1" id="KW-0732">Signal</keyword>
<dbReference type="RefSeq" id="WP_206568209.1">
    <property type="nucleotide sequence ID" value="NZ_JAFKCW010000001.1"/>
</dbReference>
<evidence type="ECO:0000313" key="3">
    <source>
        <dbReference type="Proteomes" id="UP000664698"/>
    </source>
</evidence>
<organism evidence="2 3">
    <name type="scientific">Algoriphagus aestuariicola</name>
    <dbReference type="NCBI Taxonomy" id="1852016"/>
    <lineage>
        <taxon>Bacteria</taxon>
        <taxon>Pseudomonadati</taxon>
        <taxon>Bacteroidota</taxon>
        <taxon>Cytophagia</taxon>
        <taxon>Cytophagales</taxon>
        <taxon>Cyclobacteriaceae</taxon>
        <taxon>Algoriphagus</taxon>
    </lineage>
</organism>
<feature type="signal peptide" evidence="1">
    <location>
        <begin position="1"/>
        <end position="26"/>
    </location>
</feature>
<sequence length="331" mass="37827">MFIEITKISRATATVCFALISMFSSAQNLRTVDEKNDEFINGLAELMAHSLRTPILRTPDQYGMEYEDIFFPAIDGVALEGWFIPAKNSNKLIICNHPMPANRYGYPGHLDPWKMFGGFEVNFLPEYKILHDAGYNIIAYDFRNHGRSGEGNGGIVAHGIVEYRDIIGSLQYARSRPDTKDMQIALYSRCVGANSTFVAMDKYPEEFKNITSMIALQPSPPRAFVKTAMDNANIPNGYELFDEALKKKTGYVLDDFRPMEKSQASTIPTMVAQVKDDSSMPFHYVEEIYNNISAKDRKLFWIEGTDQRFQGYNYFGQNPKVMLEWFDKHFK</sequence>
<dbReference type="InterPro" id="IPR029058">
    <property type="entry name" value="AB_hydrolase_fold"/>
</dbReference>
<proteinExistence type="predicted"/>
<keyword evidence="2" id="KW-0378">Hydrolase</keyword>
<accession>A0ABS3BN61</accession>
<name>A0ABS3BN61_9BACT</name>
<dbReference type="Proteomes" id="UP000664698">
    <property type="component" value="Unassembled WGS sequence"/>
</dbReference>
<protein>
    <submittedName>
        <fullName evidence="2">Alpha/beta hydrolase</fullName>
    </submittedName>
</protein>
<dbReference type="GO" id="GO:0016787">
    <property type="term" value="F:hydrolase activity"/>
    <property type="evidence" value="ECO:0007669"/>
    <property type="project" value="UniProtKB-KW"/>
</dbReference>
<dbReference type="Gene3D" id="3.40.50.1820">
    <property type="entry name" value="alpha/beta hydrolase"/>
    <property type="match status" value="1"/>
</dbReference>
<evidence type="ECO:0000313" key="2">
    <source>
        <dbReference type="EMBL" id="MBN7800254.1"/>
    </source>
</evidence>
<gene>
    <name evidence="2" type="ORF">J0A67_05240</name>
</gene>
<keyword evidence="3" id="KW-1185">Reference proteome</keyword>
<feature type="chain" id="PRO_5046584775" evidence="1">
    <location>
        <begin position="27"/>
        <end position="331"/>
    </location>
</feature>
<comment type="caution">
    <text evidence="2">The sequence shown here is derived from an EMBL/GenBank/DDBJ whole genome shotgun (WGS) entry which is preliminary data.</text>
</comment>
<dbReference type="SUPFAM" id="SSF53474">
    <property type="entry name" value="alpha/beta-Hydrolases"/>
    <property type="match status" value="1"/>
</dbReference>